<dbReference type="GO" id="GO:0004497">
    <property type="term" value="F:monooxygenase activity"/>
    <property type="evidence" value="ECO:0007669"/>
    <property type="project" value="UniProtKB-KW"/>
</dbReference>
<dbReference type="Proteomes" id="UP000563524">
    <property type="component" value="Unassembled WGS sequence"/>
</dbReference>
<gene>
    <name evidence="1" type="ORF">GGQ59_002024</name>
</gene>
<evidence type="ECO:0000313" key="1">
    <source>
        <dbReference type="EMBL" id="MBB4659487.1"/>
    </source>
</evidence>
<dbReference type="Gene3D" id="3.30.70.100">
    <property type="match status" value="1"/>
</dbReference>
<dbReference type="SUPFAM" id="SSF54909">
    <property type="entry name" value="Dimeric alpha+beta barrel"/>
    <property type="match status" value="1"/>
</dbReference>
<reference evidence="1 2" key="1">
    <citation type="submission" date="2020-08" db="EMBL/GenBank/DDBJ databases">
        <title>Genomic Encyclopedia of Type Strains, Phase IV (KMG-IV): sequencing the most valuable type-strain genomes for metagenomic binning, comparative biology and taxonomic classification.</title>
        <authorList>
            <person name="Goeker M."/>
        </authorList>
    </citation>
    <scope>NUCLEOTIDE SEQUENCE [LARGE SCALE GENOMIC DNA]</scope>
    <source>
        <strain evidence="1 2">DSM 102850</strain>
    </source>
</reference>
<dbReference type="EMBL" id="JACHOB010000004">
    <property type="protein sequence ID" value="MBB4659487.1"/>
    <property type="molecule type" value="Genomic_DNA"/>
</dbReference>
<accession>A0A840I3Y7</accession>
<dbReference type="RefSeq" id="WP_183818143.1">
    <property type="nucleotide sequence ID" value="NZ_JACHOB010000004.1"/>
</dbReference>
<evidence type="ECO:0000313" key="2">
    <source>
        <dbReference type="Proteomes" id="UP000563524"/>
    </source>
</evidence>
<name>A0A840I3Y7_9PROT</name>
<keyword evidence="2" id="KW-1185">Reference proteome</keyword>
<dbReference type="InterPro" id="IPR011008">
    <property type="entry name" value="Dimeric_a/b-barrel"/>
</dbReference>
<dbReference type="AlphaFoldDB" id="A0A840I3Y7"/>
<keyword evidence="1" id="KW-0560">Oxidoreductase</keyword>
<protein>
    <submittedName>
        <fullName evidence="1">Heme-degrading monooxygenase HmoA</fullName>
    </submittedName>
</protein>
<sequence>MTKHAAFYHWKVKSGREEEFEAAWAKVTEDGKSRCGSLGATLSRCDDGTYAAYALWPDKESREKCWLGDQSQTEEAKALVDCTEEKLSEVLMDVKTDMMG</sequence>
<organism evidence="1 2">
    <name type="scientific">Parvularcula dongshanensis</name>
    <dbReference type="NCBI Taxonomy" id="1173995"/>
    <lineage>
        <taxon>Bacteria</taxon>
        <taxon>Pseudomonadati</taxon>
        <taxon>Pseudomonadota</taxon>
        <taxon>Alphaproteobacteria</taxon>
        <taxon>Parvularculales</taxon>
        <taxon>Parvularculaceae</taxon>
        <taxon>Parvularcula</taxon>
    </lineage>
</organism>
<comment type="caution">
    <text evidence="1">The sequence shown here is derived from an EMBL/GenBank/DDBJ whole genome shotgun (WGS) entry which is preliminary data.</text>
</comment>
<keyword evidence="1" id="KW-0503">Monooxygenase</keyword>
<proteinExistence type="predicted"/>